<name>A0ABW4NPU2_9LACT</name>
<dbReference type="Proteomes" id="UP001597285">
    <property type="component" value="Unassembled WGS sequence"/>
</dbReference>
<dbReference type="PANTHER" id="PTHR33744:SF15">
    <property type="entry name" value="CARBOHYDRATE DIACID REGULATOR"/>
    <property type="match status" value="1"/>
</dbReference>
<dbReference type="Pfam" id="PF13556">
    <property type="entry name" value="HTH_30"/>
    <property type="match status" value="1"/>
</dbReference>
<dbReference type="InterPro" id="IPR042070">
    <property type="entry name" value="PucR_C-HTH_sf"/>
</dbReference>
<dbReference type="EMBL" id="JBHUFF010000017">
    <property type="protein sequence ID" value="MFD1800128.1"/>
    <property type="molecule type" value="Genomic_DNA"/>
</dbReference>
<evidence type="ECO:0000313" key="3">
    <source>
        <dbReference type="Proteomes" id="UP001597285"/>
    </source>
</evidence>
<organism evidence="2 3">
    <name type="scientific">Carnobacterium antarcticum</name>
    <dbReference type="NCBI Taxonomy" id="2126436"/>
    <lineage>
        <taxon>Bacteria</taxon>
        <taxon>Bacillati</taxon>
        <taxon>Bacillota</taxon>
        <taxon>Bacilli</taxon>
        <taxon>Lactobacillales</taxon>
        <taxon>Carnobacteriaceae</taxon>
        <taxon>Carnobacterium</taxon>
    </lineage>
</organism>
<proteinExistence type="predicted"/>
<comment type="caution">
    <text evidence="2">The sequence shown here is derived from an EMBL/GenBank/DDBJ whole genome shotgun (WGS) entry which is preliminary data.</text>
</comment>
<dbReference type="PANTHER" id="PTHR33744">
    <property type="entry name" value="CARBOHYDRATE DIACID REGULATOR"/>
    <property type="match status" value="1"/>
</dbReference>
<accession>A0ABW4NPU2</accession>
<dbReference type="InterPro" id="IPR009057">
    <property type="entry name" value="Homeodomain-like_sf"/>
</dbReference>
<dbReference type="InterPro" id="IPR025736">
    <property type="entry name" value="PucR_C-HTH_dom"/>
</dbReference>
<dbReference type="SUPFAM" id="SSF46689">
    <property type="entry name" value="Homeodomain-like"/>
    <property type="match status" value="1"/>
</dbReference>
<dbReference type="RefSeq" id="WP_058919695.1">
    <property type="nucleotide sequence ID" value="NZ_JBHSQC010000023.1"/>
</dbReference>
<keyword evidence="3" id="KW-1185">Reference proteome</keyword>
<dbReference type="InterPro" id="IPR051448">
    <property type="entry name" value="CdaR-like_regulators"/>
</dbReference>
<sequence length="287" mass="33438">MKFDQIKQIYPEAQLVHEPKNTNVTVSFPFKDQWIQFNAATKTNRELDLLQLMFKPEQAPLQHAAKQSDWYAFLLGERNELPEKTGDFRVIQFALLKKDQQFDQKTWLKAFKSMFESVDEAFFIDETAGLLIQSESAGKLTVEELSAIIQTLDDDFSIKTICYIGQFWPFNSDFRSIIMEEQIIFNKQKNKTSALFSLPTVALNYYTAEALEKSPLMQALKKKFIGQPEWKELVLAMWHSQGNISLAAKSLYVHRNTLQYRIDRFYELSGLSLRDMNDLLLCYLLLL</sequence>
<feature type="domain" description="PucR C-terminal helix-turn-helix" evidence="1">
    <location>
        <begin position="236"/>
        <end position="286"/>
    </location>
</feature>
<protein>
    <submittedName>
        <fullName evidence="2">Helix-turn-helix domain-containing protein</fullName>
    </submittedName>
</protein>
<evidence type="ECO:0000313" key="2">
    <source>
        <dbReference type="EMBL" id="MFD1800128.1"/>
    </source>
</evidence>
<dbReference type="Gene3D" id="1.10.10.2840">
    <property type="entry name" value="PucR C-terminal helix-turn-helix domain"/>
    <property type="match status" value="1"/>
</dbReference>
<reference evidence="3" key="1">
    <citation type="journal article" date="2019" name="Int. J. Syst. Evol. Microbiol.">
        <title>The Global Catalogue of Microorganisms (GCM) 10K type strain sequencing project: providing services to taxonomists for standard genome sequencing and annotation.</title>
        <authorList>
            <consortium name="The Broad Institute Genomics Platform"/>
            <consortium name="The Broad Institute Genome Sequencing Center for Infectious Disease"/>
            <person name="Wu L."/>
            <person name="Ma J."/>
        </authorList>
    </citation>
    <scope>NUCLEOTIDE SEQUENCE [LARGE SCALE GENOMIC DNA]</scope>
    <source>
        <strain evidence="3">KCTC 42143</strain>
    </source>
</reference>
<gene>
    <name evidence="2" type="ORF">ACFSBK_09745</name>
</gene>
<evidence type="ECO:0000259" key="1">
    <source>
        <dbReference type="Pfam" id="PF13556"/>
    </source>
</evidence>